<accession>A0AAV5VI40</accession>
<dbReference type="EMBL" id="BTSY01000003">
    <property type="protein sequence ID" value="GMT17923.1"/>
    <property type="molecule type" value="Genomic_DNA"/>
</dbReference>
<proteinExistence type="predicted"/>
<keyword evidence="2" id="KW-1185">Reference proteome</keyword>
<sequence length="130" mass="15140">SAFQFTVNLPSAIYRPLSLLPFLRHPSHSLFLIKNPFGLNEFEFVLKLLSSLLLLFSHFNHFLYERLFLLNLFLNLQFHSLLFLSVDFSRTEIPQIVVNLPRCNTSSQFCALPFSIIYSEFLPRSLSTLL</sequence>
<reference evidence="1" key="1">
    <citation type="submission" date="2023-10" db="EMBL/GenBank/DDBJ databases">
        <title>Genome assembly of Pristionchus species.</title>
        <authorList>
            <person name="Yoshida K."/>
            <person name="Sommer R.J."/>
        </authorList>
    </citation>
    <scope>NUCLEOTIDE SEQUENCE</scope>
    <source>
        <strain evidence="1">RS5133</strain>
    </source>
</reference>
<protein>
    <submittedName>
        <fullName evidence="1">Uncharacterized protein</fullName>
    </submittedName>
</protein>
<feature type="non-terminal residue" evidence="1">
    <location>
        <position position="1"/>
    </location>
</feature>
<gene>
    <name evidence="1" type="ORF">PFISCL1PPCAC_9221</name>
</gene>
<organism evidence="1 2">
    <name type="scientific">Pristionchus fissidentatus</name>
    <dbReference type="NCBI Taxonomy" id="1538716"/>
    <lineage>
        <taxon>Eukaryota</taxon>
        <taxon>Metazoa</taxon>
        <taxon>Ecdysozoa</taxon>
        <taxon>Nematoda</taxon>
        <taxon>Chromadorea</taxon>
        <taxon>Rhabditida</taxon>
        <taxon>Rhabditina</taxon>
        <taxon>Diplogasteromorpha</taxon>
        <taxon>Diplogasteroidea</taxon>
        <taxon>Neodiplogasteridae</taxon>
        <taxon>Pristionchus</taxon>
    </lineage>
</organism>
<comment type="caution">
    <text evidence="1">The sequence shown here is derived from an EMBL/GenBank/DDBJ whole genome shotgun (WGS) entry which is preliminary data.</text>
</comment>
<dbReference type="AlphaFoldDB" id="A0AAV5VI40"/>
<dbReference type="Proteomes" id="UP001432322">
    <property type="component" value="Unassembled WGS sequence"/>
</dbReference>
<evidence type="ECO:0000313" key="2">
    <source>
        <dbReference type="Proteomes" id="UP001432322"/>
    </source>
</evidence>
<evidence type="ECO:0000313" key="1">
    <source>
        <dbReference type="EMBL" id="GMT17923.1"/>
    </source>
</evidence>
<name>A0AAV5VI40_9BILA</name>